<dbReference type="GO" id="GO:0000781">
    <property type="term" value="C:chromosome, telomeric region"/>
    <property type="evidence" value="ECO:0007669"/>
    <property type="project" value="UniProtKB-SubCell"/>
</dbReference>
<keyword evidence="16" id="KW-0137">Centromere</keyword>
<feature type="region of interest" description="Disordered" evidence="20">
    <location>
        <begin position="1"/>
        <end position="31"/>
    </location>
</feature>
<dbReference type="PROSITE" id="PS50837">
    <property type="entry name" value="NACHT"/>
    <property type="match status" value="1"/>
</dbReference>
<sequence>MTSAVGLLSEKQRSESHRDDAEQEADTIQPPSGDAIRVLQWNILADGLANDGFLAATDSEELAKEMEAAKGDAAKLEAFQQNLEQVPIDWERRWERMQEIIRRNDPSIITLQELDRMCSVQKDMLGLGYVCTYLNQPPPKYHSLEHEQRNTPKYFEDLYRSGIAFAPKSPSNAKTFGGENADNDGCAVFWKERDFKSTRIDFVGVDGKRNEGCVRVELERKSDARRLYVICAHLHSGSEPTDECKRLSEICEYTLTPAGAKTGPSLLKWFDQSQREHPTLFCLGANSEPTRGDEQTVWRAMHKAGLMSVWDEYCDREGHPLRFRARDAEGEEALDNLQGLLAKLQKRPEGAVAEGARMAAELVAALAKVNRLKREQQRLQELEAALTKVDRLKREQELLEGGVAEERQLADKLEKALEEVERLEGGREGAVAERARLAAELAAARKEVDLLEREQQRLEAAVADRMRLAAELEGALEEVIRLEREQEQPESSVEERKQVTAEKKVAALAEVNRLEREQDRLKTEQEGLAAVVAKKGRLAAELEEALAKADGKHLDAELEKAQAEVNLLKEQELPEGALALAEKLEEALKKVNRLEREGKVVRVVTVTTNKMRGPQSKQPKKRGKHVLGVVDHIYYSGGMEFMQHVAAPLEFERSEAKRHLLPSLEMPSDHVPVIVDFNLPNRASGKFTLTGFPRLEAHLHDCAAMGALLLQWRDIEGYKRLWDQDELDQHDIVEDQQYDVAELKDALQPPLLNNPESAKVACLASIPSGQSAVAVTWRDKKLHHVFYDKEVELTLVQMPKDDKVLFVLLRPQSNDIVIVSNGTTVALWSPNKAKPHWIKQVEHEVSCIACAEDFEQRWHLALATKSKKVDEYMLFSFDLDATTSPNVKTVAEHHREVNALAIKSGKLASGGKSKVVALHDTTDSTLSAKISTAEMRHDGSVLVLCFHNDDVLASGAKDCKVKVWDIAKMELLRVLEHDSSVTALAFSPDGSLFASGTEDRTVQLWSDDTMMRVLDVGLHDKQVADLAFCSSSRFLFSTGEDGKVLKTRVLRDGDATFDLKPHPEAHRKPEVKKSPSVMNAQLSDWKVRSISFMDGAELVAVSTLDKNVHVAWQGVRQELNYVSEECTLRSTGDSVHLAIYGKEDKDPQQETAALYYFKFSKEETDKTPRLSFPTKSASASCLAFSPDCTLLAVGSNKDVEVWTLGESDKSQKRSQHFSCEDVRAMTFAPQSMTFAPQSYKLAIAHGNKVSLFEDERAKASIDHKASVLAVAFNADGQLVASASKDRRLKISRVDSLELSLELLHEILHDAVVCTLAFGSDLLASAGFGGHVHLHDIRSGELVRTLEFSGVVRAAAFSSDARFLAIGGDHHEIQSCELHPSDDVLKLWIRSPIAPLLPLSRVLRADFVRWLLWLSSPSGRTLVTHAVLQGDLSVLMLSELPGVSVLRRDANGKHALDYALELQHSTMIAALLPHVMRTVPPNARVELVTFLVKLARVYPELVAPALELELYRPYDGAPSFKRVARSMLKYGTIALKGDDSDKPREGFWKCDEVGAEVDVHCAVVGLPSLLAGREGVFRAFTQTEHSRILTSDAMHAVITFKWETYGRSIWHLQVTMFALFFLCQELALVLVVHSKIRAPGLVLFMISFAISLHYLIEEILEFKQARFSLYRHFFTSSQNIMDAAQVIVQGFLFVGLLMGLPYTNSLGAVGSLLMLPKAGAVTRGSEQLSFTVFVLRSILSDMISFTVVVVYVLLVSTVAFLLLLETNGAQDYGSIGIGTFTTFRLLLGDFDPEIYVDGQNVTLATAVFVITMFFVNIVLLNMLIALMTDTWTKLQSERRFLGLQGRAQLLNEFEARMSEKALERTDWFPKWLHVIKEAPTPEHADRTAAALQLQVIVQGRTRMIDAWPTTTAAQLEHIVAKRFNISSFGLYYGGRPLHGATSLSNYGITSGATIELKERGRGGGSSQSKSSAHCPGEAEAASVWKALERSRAGVREVRLVRASWLAARAKAEEPLPPRQVLEANPQTAKAAFLDVDELRALPRGPQGQLPIVAVSHAWLRTYHPDPDAETLRALCARLAREQGEARARRHRRKPLPRELGVFLDWCSLCQTDERGKRTEVEERAFRGALASMELWFAHPLTSVVKVSELPYKRRLGDSFKPYAERGWPAFEGVVATLAKRSSVDCWPMVMDVNPRDEGHHRPPLTVEQLAAKHFTIATDTTLVLELYLRTLTTLRSLQLSGLEWGDADAAQLARVLPLCPRLESLALQGNAFGDEGVRMLATALHEYCPVFEQLSLSGKIGEKGVAALLPLCEARPWLRLVMDGVAFQDDYSLLTHAAASDDTALARHVWPALERGGARRFDTDACGRTARLAAAMAGREAAAAPSAERSSGALVLEVGAGESKLYALVPAAGGVAVHELCKLLGKLGRREVKKLRQALVKKRTAFVGVSFDRSMLSVMGWYRDLEPTEQREWYDLLAEVASQLHAPLAALGAPAMEVHEVAPTMEALYAHAATAHAAARCGLTPPAVALAATESLVHASALDAAFSFAAPLARGEALVEGGDVDYWRHEVALEYNMTPSPLKEYLLREAGREGKPLHVALLSGFCDAACAAGLKEGVYLDVEEVRRATPPTAAKDIASWNRLLAVLWLLFADRPVRCLFARDWKLPDGAPFLATWAVGWWLSCGASASHGEGRTPVPRWTARTARARGWEGSRVAWRDSQWRAATLAATRGKARHDGTMTSSPLPDVSPPVAWLPAARVHLPAGERLVVVCDGRLRDASVERWLGLEAGNAHELRLDGGGGQVVRVDLHERNHAHARLDAAAFAEVRREYLAQVRDDFAVVEDAITGNNLRVEDQVLNLTLVTEHTTSEWKALRTVKQLAARLLEADTPPVLLCAGAGTGKTWSVKQSMWQMATSLLQADGWLLPVVVPVQELARMPTGLSGTHLVLAYLRHKYSQHAEGRLLRMLEQAVEMRAAVLLIDGVDEAAALREVVEELVVRSLAPLGFRVLVTSRPEGVQKGLAAGWYDDFVRLNLSELTEEDQQRVLEQQDVDNEMYKHLCAFRDIRDGHDKLYEDSFSAEERRAVEALHCPNLIYPNPPVRDPSVRQLSTTGKLIARREGEPKSKTVQALSGGVFSPEGLRAIDAAIMSGEAVGRERTGKDADVCRKLADLAIKKKTQASALWPEIAARVDELYEVSEAAEEAFKKMLDKFKAEHREVEVDCGPLKDPVRVHEKAIDDYADECAEGELPESCVLDMLRARLVVSDAGLLTNVLDSLKKAAGEAGGGLEVVRLKNKFAALDPAHFRNLLVNARLQCSCGSVFVEVQLHHKQVLALNEERHCHDHYNFLRAKLRKNYTRELDAMLEQTMVTFAEVSKNPVLLSLLVVLLRDGDDALFRVRDRYSLYDEAMARVLARDVPPGEQPERVRAMLRRVACANHLREEGEGVRFFRDAEVREALTDEQWALWRRLLDRDEGGVPLVQTLSDARGGSGDGEYQFKHLSFQEALVAQAVVEGDEGVRETFWKDDDRAATRLRPFYRNTLVIGGARLCGALFQYRKHWDLSHVDDLSTYDVKALAALALAAPPEGATVTLESKKLDVATLLRAENVNLSDAGLVVKDGILLAYAMRMSCVLGNLGLQMNSIGAEGAAHIAEALKINKTLTSLDLYKNDIGAEGAAHIAEALKTNETLTSLGLDNNGIGAEGAAHIAEALKTNKTLTSLHLQYNDIGAEGAAHIAEALKTNKTLTSLNLGSNRIGAEGAAHIAEALKINKTLTSLDLQGNDIGAEGAAHIAEALKTNKTLTSLKLYNNRIGAEGAAHIAEALKTNKTLTSLHLYNNGIGAEGAAHIAEALKINKTLTSLDLHDNGIGAEGAAHIAEALTTNKTLTSLHLYNNGIGDEGAAHIAEALKTNKTLTSLDLHDSDIGAEGAAHIAEALKTNKTLTSLNLGGNGIGAEGAAHIAEALKTNKTLTSLDLRRNGIGAEGAAHIAEALKTNKTLTSLVLGGAGTLYL</sequence>
<dbReference type="Gene3D" id="2.130.10.10">
    <property type="entry name" value="YVTN repeat-like/Quinoprotein amine dehydrogenase"/>
    <property type="match status" value="3"/>
</dbReference>
<evidence type="ECO:0000256" key="15">
    <source>
        <dbReference type="ARBA" id="ARBA00023136"/>
    </source>
</evidence>
<dbReference type="GO" id="GO:0006260">
    <property type="term" value="P:DNA replication"/>
    <property type="evidence" value="ECO:0007669"/>
    <property type="project" value="UniProtKB-KW"/>
</dbReference>
<dbReference type="InterPro" id="IPR007111">
    <property type="entry name" value="NACHT_NTPase"/>
</dbReference>
<dbReference type="InterPro" id="IPR036322">
    <property type="entry name" value="WD40_repeat_dom_sf"/>
</dbReference>
<dbReference type="GO" id="GO:0000776">
    <property type="term" value="C:kinetochore"/>
    <property type="evidence" value="ECO:0007669"/>
    <property type="project" value="UniProtKB-KW"/>
</dbReference>
<dbReference type="InterPro" id="IPR001680">
    <property type="entry name" value="WD40_rpt"/>
</dbReference>
<feature type="transmembrane region" description="Helical" evidence="21">
    <location>
        <begin position="1690"/>
        <end position="1714"/>
    </location>
</feature>
<feature type="domain" description="NACHT" evidence="23">
    <location>
        <begin position="2889"/>
        <end position="3013"/>
    </location>
</feature>
<dbReference type="PROSITE" id="PS50294">
    <property type="entry name" value="WD_REPEATS_REGION"/>
    <property type="match status" value="2"/>
</dbReference>
<evidence type="ECO:0000256" key="20">
    <source>
        <dbReference type="SAM" id="MobiDB-lite"/>
    </source>
</evidence>
<dbReference type="SUPFAM" id="SSF54236">
    <property type="entry name" value="Ubiquitin-like"/>
    <property type="match status" value="1"/>
</dbReference>
<dbReference type="Pfam" id="PF00400">
    <property type="entry name" value="WD40"/>
    <property type="match status" value="4"/>
</dbReference>
<evidence type="ECO:0000256" key="10">
    <source>
        <dbReference type="ARBA" id="ARBA00022741"/>
    </source>
</evidence>
<evidence type="ECO:0000259" key="23">
    <source>
        <dbReference type="PROSITE" id="PS50837"/>
    </source>
</evidence>
<feature type="repeat" description="WD" evidence="18">
    <location>
        <begin position="974"/>
        <end position="1006"/>
    </location>
</feature>
<feature type="transmembrane region" description="Helical" evidence="21">
    <location>
        <begin position="1637"/>
        <end position="1655"/>
    </location>
</feature>
<keyword evidence="12" id="KW-0067">ATP-binding</keyword>
<organism evidence="24 25">
    <name type="scientific">Prymnesium parvum</name>
    <name type="common">Toxic golden alga</name>
    <dbReference type="NCBI Taxonomy" id="97485"/>
    <lineage>
        <taxon>Eukaryota</taxon>
        <taxon>Haptista</taxon>
        <taxon>Haptophyta</taxon>
        <taxon>Prymnesiophyceae</taxon>
        <taxon>Prymnesiales</taxon>
        <taxon>Prymnesiaceae</taxon>
        <taxon>Prymnesium</taxon>
    </lineage>
</organism>
<dbReference type="InterPro" id="IPR005821">
    <property type="entry name" value="Ion_trans_dom"/>
</dbReference>
<evidence type="ECO:0000256" key="4">
    <source>
        <dbReference type="ARBA" id="ARBA00007545"/>
    </source>
</evidence>
<keyword evidence="14 21" id="KW-1133">Transmembrane helix</keyword>
<dbReference type="PANTHER" id="PTHR24111:SF0">
    <property type="entry name" value="LEUCINE-RICH REPEAT-CONTAINING PROTEIN"/>
    <property type="match status" value="1"/>
</dbReference>
<dbReference type="Gene3D" id="3.80.10.10">
    <property type="entry name" value="Ribonuclease Inhibitor"/>
    <property type="match status" value="5"/>
</dbReference>
<dbReference type="InterPro" id="IPR032675">
    <property type="entry name" value="LRR_dom_sf"/>
</dbReference>
<dbReference type="SMART" id="SM00368">
    <property type="entry name" value="LRR_RI"/>
    <property type="match status" value="15"/>
</dbReference>
<evidence type="ECO:0000256" key="1">
    <source>
        <dbReference type="ARBA" id="ARBA00004141"/>
    </source>
</evidence>
<evidence type="ECO:0000256" key="14">
    <source>
        <dbReference type="ARBA" id="ARBA00022989"/>
    </source>
</evidence>
<keyword evidence="8" id="KW-0235">DNA replication</keyword>
<reference evidence="24 25" key="1">
    <citation type="journal article" date="2024" name="Science">
        <title>Giant polyketide synthase enzymes in the biosynthesis of giant marine polyether toxins.</title>
        <authorList>
            <person name="Fallon T.R."/>
            <person name="Shende V.V."/>
            <person name="Wierzbicki I.H."/>
            <person name="Pendleton A.L."/>
            <person name="Watervoot N.F."/>
            <person name="Auber R.P."/>
            <person name="Gonzalez D.J."/>
            <person name="Wisecaver J.H."/>
            <person name="Moore B.S."/>
        </authorList>
    </citation>
    <scope>NUCLEOTIDE SEQUENCE [LARGE SCALE GENOMIC DNA]</scope>
    <source>
        <strain evidence="24 25">12B1</strain>
    </source>
</reference>
<feature type="transmembrane region" description="Helical" evidence="21">
    <location>
        <begin position="1742"/>
        <end position="1763"/>
    </location>
</feature>
<evidence type="ECO:0000259" key="22">
    <source>
        <dbReference type="PROSITE" id="PS50053"/>
    </source>
</evidence>
<dbReference type="PROSITE" id="PS50082">
    <property type="entry name" value="WD_REPEATS_2"/>
    <property type="match status" value="3"/>
</dbReference>
<dbReference type="SUPFAM" id="SSF52047">
    <property type="entry name" value="RNI-like"/>
    <property type="match status" value="3"/>
</dbReference>
<accession>A0AB34IQ90</accession>
<keyword evidence="25" id="KW-1185">Reference proteome</keyword>
<evidence type="ECO:0000256" key="13">
    <source>
        <dbReference type="ARBA" id="ARBA00022895"/>
    </source>
</evidence>
<dbReference type="Gene3D" id="3.60.10.10">
    <property type="entry name" value="Endonuclease/exonuclease/phosphatase"/>
    <property type="match status" value="1"/>
</dbReference>
<feature type="repeat" description="WD" evidence="18">
    <location>
        <begin position="1260"/>
        <end position="1290"/>
    </location>
</feature>
<dbReference type="SMART" id="SM00320">
    <property type="entry name" value="WD40"/>
    <property type="match status" value="9"/>
</dbReference>
<evidence type="ECO:0000256" key="7">
    <source>
        <dbReference type="ARBA" id="ARBA00022692"/>
    </source>
</evidence>
<keyword evidence="19" id="KW-0175">Coiled coil</keyword>
<dbReference type="InterPro" id="IPR029071">
    <property type="entry name" value="Ubiquitin-like_domsf"/>
</dbReference>
<dbReference type="CDD" id="cd17039">
    <property type="entry name" value="Ubl_ubiquitin_like"/>
    <property type="match status" value="1"/>
</dbReference>
<gene>
    <name evidence="24" type="ORF">AB1Y20_011931</name>
</gene>
<keyword evidence="6 18" id="KW-0853">WD repeat</keyword>
<dbReference type="SUPFAM" id="SSF81324">
    <property type="entry name" value="Voltage-gated potassium channels"/>
    <property type="match status" value="1"/>
</dbReference>
<dbReference type="GO" id="GO:0016020">
    <property type="term" value="C:membrane"/>
    <property type="evidence" value="ECO:0007669"/>
    <property type="project" value="UniProtKB-SubCell"/>
</dbReference>
<dbReference type="PANTHER" id="PTHR24111">
    <property type="entry name" value="LEUCINE-RICH REPEAT-CONTAINING PROTEIN 34"/>
    <property type="match status" value="1"/>
</dbReference>
<evidence type="ECO:0000313" key="24">
    <source>
        <dbReference type="EMBL" id="KAL1503443.1"/>
    </source>
</evidence>
<keyword evidence="7 21" id="KW-0812">Transmembrane</keyword>
<proteinExistence type="inferred from homology"/>
<dbReference type="SUPFAM" id="SSF50978">
    <property type="entry name" value="WD40 repeat-like"/>
    <property type="match status" value="1"/>
</dbReference>
<evidence type="ECO:0000256" key="16">
    <source>
        <dbReference type="ARBA" id="ARBA00023328"/>
    </source>
</evidence>
<dbReference type="Pfam" id="PF13516">
    <property type="entry name" value="LRR_6"/>
    <property type="match status" value="13"/>
</dbReference>
<dbReference type="SMART" id="SM00213">
    <property type="entry name" value="UBQ"/>
    <property type="match status" value="1"/>
</dbReference>
<keyword evidence="13" id="KW-0158">Chromosome</keyword>
<keyword evidence="15 21" id="KW-0472">Membrane</keyword>
<evidence type="ECO:0000256" key="21">
    <source>
        <dbReference type="SAM" id="Phobius"/>
    </source>
</evidence>
<evidence type="ECO:0000256" key="11">
    <source>
        <dbReference type="ARBA" id="ARBA00022838"/>
    </source>
</evidence>
<evidence type="ECO:0000256" key="18">
    <source>
        <dbReference type="PROSITE-ProRule" id="PRU00221"/>
    </source>
</evidence>
<keyword evidence="11" id="KW-0995">Kinetochore</keyword>
<dbReference type="Proteomes" id="UP001515480">
    <property type="component" value="Unassembled WGS sequence"/>
</dbReference>
<evidence type="ECO:0000256" key="8">
    <source>
        <dbReference type="ARBA" id="ARBA00022705"/>
    </source>
</evidence>
<feature type="transmembrane region" description="Helical" evidence="21">
    <location>
        <begin position="1800"/>
        <end position="1825"/>
    </location>
</feature>
<feature type="transmembrane region" description="Helical" evidence="21">
    <location>
        <begin position="1609"/>
        <end position="1630"/>
    </location>
</feature>
<evidence type="ECO:0000256" key="12">
    <source>
        <dbReference type="ARBA" id="ARBA00022840"/>
    </source>
</evidence>
<evidence type="ECO:0000256" key="17">
    <source>
        <dbReference type="ARBA" id="ARBA00033046"/>
    </source>
</evidence>
<evidence type="ECO:0000256" key="9">
    <source>
        <dbReference type="ARBA" id="ARBA00022737"/>
    </source>
</evidence>
<feature type="compositionally biased region" description="Basic and acidic residues" evidence="20">
    <location>
        <begin position="10"/>
        <end position="20"/>
    </location>
</feature>
<comment type="caution">
    <text evidence="24">The sequence shown here is derived from an EMBL/GenBank/DDBJ whole genome shotgun (WGS) entry which is preliminary data.</text>
</comment>
<dbReference type="SUPFAM" id="SSF50960">
    <property type="entry name" value="TolB, C-terminal domain"/>
    <property type="match status" value="1"/>
</dbReference>
<dbReference type="Pfam" id="PF00520">
    <property type="entry name" value="Ion_trans"/>
    <property type="match status" value="1"/>
</dbReference>
<evidence type="ECO:0000256" key="6">
    <source>
        <dbReference type="ARBA" id="ARBA00022574"/>
    </source>
</evidence>
<feature type="repeat" description="WD" evidence="18">
    <location>
        <begin position="934"/>
        <end position="974"/>
    </location>
</feature>
<dbReference type="InterPro" id="IPR019775">
    <property type="entry name" value="WD40_repeat_CS"/>
</dbReference>
<evidence type="ECO:0000256" key="3">
    <source>
        <dbReference type="ARBA" id="ARBA00004629"/>
    </source>
</evidence>
<keyword evidence="9" id="KW-0677">Repeat</keyword>
<keyword evidence="13" id="KW-0779">Telomere</keyword>
<dbReference type="CDD" id="cd00116">
    <property type="entry name" value="LRR_RI"/>
    <property type="match status" value="1"/>
</dbReference>
<dbReference type="Gene3D" id="3.40.50.300">
    <property type="entry name" value="P-loop containing nucleotide triphosphate hydrolases"/>
    <property type="match status" value="1"/>
</dbReference>
<evidence type="ECO:0000256" key="2">
    <source>
        <dbReference type="ARBA" id="ARBA00004574"/>
    </source>
</evidence>
<dbReference type="Gene3D" id="1.10.287.70">
    <property type="match status" value="1"/>
</dbReference>
<evidence type="ECO:0000256" key="19">
    <source>
        <dbReference type="SAM" id="Coils"/>
    </source>
</evidence>
<feature type="domain" description="Ubiquitin-like" evidence="22">
    <location>
        <begin position="1888"/>
        <end position="1962"/>
    </location>
</feature>
<dbReference type="InterPro" id="IPR036691">
    <property type="entry name" value="Endo/exonu/phosph_ase_sf"/>
</dbReference>
<comment type="subcellular location">
    <subcellularLocation>
        <location evidence="3">Chromosome</location>
        <location evidence="3">Centromere</location>
        <location evidence="3">Kinetochore</location>
    </subcellularLocation>
    <subcellularLocation>
        <location evidence="2">Chromosome</location>
        <location evidence="2">Telomere</location>
    </subcellularLocation>
    <subcellularLocation>
        <location evidence="1">Membrane</location>
        <topology evidence="1">Multi-pass membrane protein</topology>
    </subcellularLocation>
</comment>
<protein>
    <recommendedName>
        <fullName evidence="5">Leucine-rich repeat and WD repeat-containing protein 1</fullName>
    </recommendedName>
    <alternativeName>
        <fullName evidence="17">Origin recognition complex-associated protein</fullName>
    </alternativeName>
</protein>
<dbReference type="InterPro" id="IPR052201">
    <property type="entry name" value="LRR-containing_regulator"/>
</dbReference>
<dbReference type="InterPro" id="IPR015943">
    <property type="entry name" value="WD40/YVTN_repeat-like_dom_sf"/>
</dbReference>
<feature type="coiled-coil region" evidence="19">
    <location>
        <begin position="362"/>
        <end position="597"/>
    </location>
</feature>
<dbReference type="GO" id="GO:0005216">
    <property type="term" value="F:monoatomic ion channel activity"/>
    <property type="evidence" value="ECO:0007669"/>
    <property type="project" value="InterPro"/>
</dbReference>
<evidence type="ECO:0000256" key="5">
    <source>
        <dbReference type="ARBA" id="ARBA00015536"/>
    </source>
</evidence>
<dbReference type="SUPFAM" id="SSF56219">
    <property type="entry name" value="DNase I-like"/>
    <property type="match status" value="2"/>
</dbReference>
<keyword evidence="10" id="KW-0547">Nucleotide-binding</keyword>
<dbReference type="InterPro" id="IPR027417">
    <property type="entry name" value="P-loop_NTPase"/>
</dbReference>
<dbReference type="PROSITE" id="PS00678">
    <property type="entry name" value="WD_REPEATS_1"/>
    <property type="match status" value="1"/>
</dbReference>
<dbReference type="InterPro" id="IPR000626">
    <property type="entry name" value="Ubiquitin-like_dom"/>
</dbReference>
<evidence type="ECO:0000313" key="25">
    <source>
        <dbReference type="Proteomes" id="UP001515480"/>
    </source>
</evidence>
<dbReference type="GO" id="GO:0005524">
    <property type="term" value="F:ATP binding"/>
    <property type="evidence" value="ECO:0007669"/>
    <property type="project" value="UniProtKB-KW"/>
</dbReference>
<dbReference type="InterPro" id="IPR001611">
    <property type="entry name" value="Leu-rich_rpt"/>
</dbReference>
<dbReference type="SUPFAM" id="SSF52540">
    <property type="entry name" value="P-loop containing nucleoside triphosphate hydrolases"/>
    <property type="match status" value="1"/>
</dbReference>
<dbReference type="PROSITE" id="PS50053">
    <property type="entry name" value="UBIQUITIN_2"/>
    <property type="match status" value="1"/>
</dbReference>
<dbReference type="EMBL" id="JBGBPQ010000021">
    <property type="protein sequence ID" value="KAL1503443.1"/>
    <property type="molecule type" value="Genomic_DNA"/>
</dbReference>
<comment type="similarity">
    <text evidence="4">Belongs to the LRWD1 family.</text>
</comment>
<name>A0AB34IQ90_PRYPA</name>